<comment type="caution">
    <text evidence="2">The sequence shown here is derived from an EMBL/GenBank/DDBJ whole genome shotgun (WGS) entry which is preliminary data.</text>
</comment>
<accession>A0A1F5G319</accession>
<reference evidence="2 3" key="1">
    <citation type="journal article" date="2016" name="Nat. Commun.">
        <title>Thousands of microbial genomes shed light on interconnected biogeochemical processes in an aquifer system.</title>
        <authorList>
            <person name="Anantharaman K."/>
            <person name="Brown C.T."/>
            <person name="Hug L.A."/>
            <person name="Sharon I."/>
            <person name="Castelle C.J."/>
            <person name="Probst A.J."/>
            <person name="Thomas B.C."/>
            <person name="Singh A."/>
            <person name="Wilkins M.J."/>
            <person name="Karaoz U."/>
            <person name="Brodie E.L."/>
            <person name="Williams K.H."/>
            <person name="Hubbard S.S."/>
            <person name="Banfield J.F."/>
        </authorList>
    </citation>
    <scope>NUCLEOTIDE SEQUENCE [LARGE SCALE GENOMIC DNA]</scope>
</reference>
<dbReference type="Proteomes" id="UP000176317">
    <property type="component" value="Unassembled WGS sequence"/>
</dbReference>
<feature type="domain" description="Spore protein YkvP/CgeB glycosyl transferase-like" evidence="1">
    <location>
        <begin position="181"/>
        <end position="319"/>
    </location>
</feature>
<evidence type="ECO:0000313" key="2">
    <source>
        <dbReference type="EMBL" id="OGD86271.1"/>
    </source>
</evidence>
<dbReference type="SUPFAM" id="SSF53756">
    <property type="entry name" value="UDP-Glycosyltransferase/glycogen phosphorylase"/>
    <property type="match status" value="1"/>
</dbReference>
<evidence type="ECO:0000313" key="3">
    <source>
        <dbReference type="Proteomes" id="UP000176317"/>
    </source>
</evidence>
<dbReference type="AlphaFoldDB" id="A0A1F5G319"/>
<organism evidence="2 3">
    <name type="scientific">Candidatus Curtissbacteria bacterium RBG_13_35_7</name>
    <dbReference type="NCBI Taxonomy" id="1797705"/>
    <lineage>
        <taxon>Bacteria</taxon>
        <taxon>Candidatus Curtissiibacteriota</taxon>
    </lineage>
</organism>
<dbReference type="Gene3D" id="3.40.50.2000">
    <property type="entry name" value="Glycogen Phosphorylase B"/>
    <property type="match status" value="1"/>
</dbReference>
<dbReference type="EMBL" id="MFAT01000032">
    <property type="protein sequence ID" value="OGD86271.1"/>
    <property type="molecule type" value="Genomic_DNA"/>
</dbReference>
<name>A0A1F5G319_9BACT</name>
<proteinExistence type="predicted"/>
<evidence type="ECO:0000259" key="1">
    <source>
        <dbReference type="Pfam" id="PF13524"/>
    </source>
</evidence>
<protein>
    <recommendedName>
        <fullName evidence="1">Spore protein YkvP/CgeB glycosyl transferase-like domain-containing protein</fullName>
    </recommendedName>
</protein>
<dbReference type="InterPro" id="IPR055259">
    <property type="entry name" value="YkvP/CgeB_Glyco_trans-like"/>
</dbReference>
<gene>
    <name evidence="2" type="ORF">A2164_03805</name>
</gene>
<sequence>MKKQGKKPKKILLVIAGYSSFRDPLDKAFKTLGVKTTYFDNRKTTLFEKLFFSLSLIYPPIYRFATGLINNRLVKKVEKTKPDLILVSKGENISAGTVKKISQKTTIVNWYTDYFYNSKRITKMISAYDAFFTQDTADVKSYRIKGCKNVYCLPYAGPLLNLSPFNKKYDVVFLGTFSKKREQLFEKLNRFNFKIWGDKRWQKSKLNNNYMGKWLNFDEMIHTLKKSKIVVNNHQNRVLNLRVYETTAAGALLITDFSPDLPFMYKIGKEVIVYRNKNDLFQKVRYYLKNDLQREKIANAGYKRQKNDHTYTKRLKEMFNIIK</sequence>
<dbReference type="Pfam" id="PF13524">
    <property type="entry name" value="Glyco_trans_1_2"/>
    <property type="match status" value="1"/>
</dbReference>